<sequence>MPPRPAPRSWLARRLRDAADAAERWAAGSGPADADPPVDVPPRRPGQPPEHWLRLVAEHAPGLLRDLDLPPDTAGRPAGPAPSGVRGQPTATGHAPEPHPTAGRLAPAAHRPGTGLAATAAPRRHDHRPDRSGPPGGTPVAAPRAGVDPAGVPTVAGDQTLRRVVASGRTTASGDGEDRGDLASEAWPGSASSTGSGGGGHAPAGIPARLRPAVPPPGWLPPVAGSAPDRPARPDTGRDAGAASHALPLLPARPAPVDAVAPGLPGGPHDAAPTHPLGSRPEGPDTVPSEERRGSHAPHGSAGGVGSSGGVRFTERPAPGHPGGAGTGHPALSPAAPADAGYLPSPPLGHLRGRATGSEPFPFPPGGPGGSPFPGSGPGRAAGEGREAERENPPGGEARLPCAAGPDGVPPVPDGLRVGAARVAWRPEADPLPAGTVPPAGRSGPARPPHGGQHADDAPDRRWAYPGDPWPALPDEPPGPGRDAVVVPPAGTTTTARWWGDDPWPALPDDRDRRPAADADPGGARWNRLDREQRGA</sequence>
<feature type="compositionally biased region" description="Pro residues" evidence="1">
    <location>
        <begin position="38"/>
        <end position="48"/>
    </location>
</feature>
<feature type="compositionally biased region" description="Basic and acidic residues" evidence="1">
    <location>
        <begin position="508"/>
        <end position="517"/>
    </location>
</feature>
<feature type="compositionally biased region" description="Pro residues" evidence="1">
    <location>
        <begin position="468"/>
        <end position="480"/>
    </location>
</feature>
<evidence type="ECO:0000313" key="2">
    <source>
        <dbReference type="EMBL" id="SCG45610.1"/>
    </source>
</evidence>
<feature type="compositionally biased region" description="Low complexity" evidence="1">
    <location>
        <begin position="240"/>
        <end position="262"/>
    </location>
</feature>
<keyword evidence="3" id="KW-1185">Reference proteome</keyword>
<name>A0A1C5HHY7_9ACTN</name>
<reference evidence="3" key="1">
    <citation type="submission" date="2016-06" db="EMBL/GenBank/DDBJ databases">
        <authorList>
            <person name="Varghese N."/>
        </authorList>
    </citation>
    <scope>NUCLEOTIDE SEQUENCE [LARGE SCALE GENOMIC DNA]</scope>
    <source>
        <strain evidence="3">DSM 43171</strain>
    </source>
</reference>
<dbReference type="EMBL" id="FMDN01000004">
    <property type="protein sequence ID" value="SCG45610.1"/>
    <property type="molecule type" value="Genomic_DNA"/>
</dbReference>
<dbReference type="AlphaFoldDB" id="A0A1C5HHY7"/>
<feature type="region of interest" description="Disordered" evidence="1">
    <location>
        <begin position="15"/>
        <end position="536"/>
    </location>
</feature>
<feature type="compositionally biased region" description="Gly residues" evidence="1">
    <location>
        <begin position="368"/>
        <end position="382"/>
    </location>
</feature>
<proteinExistence type="predicted"/>
<feature type="compositionally biased region" description="Basic and acidic residues" evidence="1">
    <location>
        <begin position="527"/>
        <end position="536"/>
    </location>
</feature>
<dbReference type="Proteomes" id="UP000199408">
    <property type="component" value="Unassembled WGS sequence"/>
</dbReference>
<feature type="compositionally biased region" description="Basic and acidic residues" evidence="1">
    <location>
        <begin position="453"/>
        <end position="463"/>
    </location>
</feature>
<evidence type="ECO:0000256" key="1">
    <source>
        <dbReference type="SAM" id="MobiDB-lite"/>
    </source>
</evidence>
<protein>
    <submittedName>
        <fullName evidence="2">Uncharacterized protein</fullName>
    </submittedName>
</protein>
<organism evidence="2 3">
    <name type="scientific">Micromonospora halophytica</name>
    <dbReference type="NCBI Taxonomy" id="47864"/>
    <lineage>
        <taxon>Bacteria</taxon>
        <taxon>Bacillati</taxon>
        <taxon>Actinomycetota</taxon>
        <taxon>Actinomycetes</taxon>
        <taxon>Micromonosporales</taxon>
        <taxon>Micromonosporaceae</taxon>
        <taxon>Micromonospora</taxon>
    </lineage>
</organism>
<evidence type="ECO:0000313" key="3">
    <source>
        <dbReference type="Proteomes" id="UP000199408"/>
    </source>
</evidence>
<gene>
    <name evidence="2" type="ORF">GA0070560_104222</name>
</gene>
<feature type="compositionally biased region" description="Low complexity" evidence="1">
    <location>
        <begin position="484"/>
        <end position="504"/>
    </location>
</feature>
<feature type="compositionally biased region" description="Low complexity" evidence="1">
    <location>
        <begin position="438"/>
        <end position="452"/>
    </location>
</feature>
<feature type="compositionally biased region" description="Basic and acidic residues" evidence="1">
    <location>
        <begin position="383"/>
        <end position="392"/>
    </location>
</feature>
<dbReference type="RefSeq" id="WP_091293463.1">
    <property type="nucleotide sequence ID" value="NZ_FMDN01000004.1"/>
</dbReference>
<dbReference type="STRING" id="47864.GA0070560_104222"/>
<accession>A0A1C5HHY7</accession>
<feature type="compositionally biased region" description="Low complexity" evidence="1">
    <location>
        <begin position="24"/>
        <end position="37"/>
    </location>
</feature>